<proteinExistence type="predicted"/>
<dbReference type="AlphaFoldDB" id="A0A158L198"/>
<organism evidence="1 2">
    <name type="scientific">Caballeronia choica</name>
    <dbReference type="NCBI Taxonomy" id="326476"/>
    <lineage>
        <taxon>Bacteria</taxon>
        <taxon>Pseudomonadati</taxon>
        <taxon>Pseudomonadota</taxon>
        <taxon>Betaproteobacteria</taxon>
        <taxon>Burkholderiales</taxon>
        <taxon>Burkholderiaceae</taxon>
        <taxon>Caballeronia</taxon>
    </lineage>
</organism>
<comment type="caution">
    <text evidence="1">The sequence shown here is derived from an EMBL/GenBank/DDBJ whole genome shotgun (WGS) entry which is preliminary data.</text>
</comment>
<dbReference type="EMBL" id="FCON02000268">
    <property type="protein sequence ID" value="SAL87157.1"/>
    <property type="molecule type" value="Genomic_DNA"/>
</dbReference>
<reference evidence="1" key="1">
    <citation type="submission" date="2016-01" db="EMBL/GenBank/DDBJ databases">
        <authorList>
            <person name="Peeters C."/>
        </authorList>
    </citation>
    <scope>NUCLEOTIDE SEQUENCE [LARGE SCALE GENOMIC DNA]</scope>
    <source>
        <strain evidence="1">LMG 22940</strain>
    </source>
</reference>
<evidence type="ECO:0008006" key="3">
    <source>
        <dbReference type="Google" id="ProtNLM"/>
    </source>
</evidence>
<name>A0A158L198_9BURK</name>
<evidence type="ECO:0000313" key="2">
    <source>
        <dbReference type="Proteomes" id="UP000054770"/>
    </source>
</evidence>
<dbReference type="Pfam" id="PF13711">
    <property type="entry name" value="DUF4160"/>
    <property type="match status" value="1"/>
</dbReference>
<gene>
    <name evidence="1" type="ORF">AWB68_08297</name>
</gene>
<dbReference type="RefSeq" id="WP_087650032.1">
    <property type="nucleotide sequence ID" value="NZ_FCON02000268.1"/>
</dbReference>
<dbReference type="OrthoDB" id="122670at2"/>
<protein>
    <recommendedName>
        <fullName evidence="3">DUF4160 domain-containing protein</fullName>
    </recommendedName>
</protein>
<accession>A0A158L198</accession>
<sequence length="84" mass="9620">MPTIIDRNGYRVLVRTADPRPAHVHVRGAGYEVVFLLNCPQGPLALREFKGNIPAARIRRLANEIETELAVMCAAWRKYHGRYY</sequence>
<evidence type="ECO:0000313" key="1">
    <source>
        <dbReference type="EMBL" id="SAL87157.1"/>
    </source>
</evidence>
<dbReference type="InterPro" id="IPR025427">
    <property type="entry name" value="DUF4160"/>
</dbReference>
<keyword evidence="2" id="KW-1185">Reference proteome</keyword>
<dbReference type="Proteomes" id="UP000054770">
    <property type="component" value="Unassembled WGS sequence"/>
</dbReference>